<dbReference type="GO" id="GO:0005637">
    <property type="term" value="C:nuclear inner membrane"/>
    <property type="evidence" value="ECO:0007669"/>
    <property type="project" value="TreeGrafter"/>
</dbReference>
<proteinExistence type="inferred from homology"/>
<keyword evidence="3" id="KW-0328">Glycosyltransferase</keyword>
<dbReference type="InterPro" id="IPR018732">
    <property type="entry name" value="Dpy-19/Dpy-19-like"/>
</dbReference>
<evidence type="ECO:0000256" key="5">
    <source>
        <dbReference type="ARBA" id="ARBA00022692"/>
    </source>
</evidence>
<keyword evidence="9" id="KW-1185">Reference proteome</keyword>
<accession>A0A8S4R087</accession>
<dbReference type="GO" id="GO:0000030">
    <property type="term" value="F:mannosyltransferase activity"/>
    <property type="evidence" value="ECO:0007669"/>
    <property type="project" value="TreeGrafter"/>
</dbReference>
<protein>
    <submittedName>
        <fullName evidence="8">Jg20751 protein</fullName>
    </submittedName>
</protein>
<dbReference type="AlphaFoldDB" id="A0A8S4R087"/>
<evidence type="ECO:0000256" key="1">
    <source>
        <dbReference type="ARBA" id="ARBA00004141"/>
    </source>
</evidence>
<dbReference type="PANTHER" id="PTHR31488:SF1">
    <property type="entry name" value="C-MANNOSYLTRANSFERASE DPY19L1"/>
    <property type="match status" value="1"/>
</dbReference>
<comment type="subcellular location">
    <subcellularLocation>
        <location evidence="1">Membrane</location>
        <topology evidence="1">Multi-pass membrane protein</topology>
    </subcellularLocation>
</comment>
<name>A0A8S4R087_9NEOP</name>
<dbReference type="OrthoDB" id="6019623at2759"/>
<keyword evidence="4" id="KW-0808">Transferase</keyword>
<evidence type="ECO:0000256" key="2">
    <source>
        <dbReference type="ARBA" id="ARBA00008744"/>
    </source>
</evidence>
<comment type="similarity">
    <text evidence="2">Belongs to the dpy-19 family.</text>
</comment>
<feature type="non-terminal residue" evidence="8">
    <location>
        <position position="1"/>
    </location>
</feature>
<keyword evidence="5" id="KW-0812">Transmembrane</keyword>
<evidence type="ECO:0000256" key="7">
    <source>
        <dbReference type="ARBA" id="ARBA00023136"/>
    </source>
</evidence>
<evidence type="ECO:0000313" key="9">
    <source>
        <dbReference type="Proteomes" id="UP000838756"/>
    </source>
</evidence>
<sequence length="149" mass="17616">EFNEYQQEELLKWISQGPRVSVYAGSMPMSATVMLATRNPVVTHPHYEDTNARLRAYTVYKMYGKFTPQHYYEEMNRLKATHLIVETKYCYGKSGRGCTFEYIWDIDTPALKSNPKLCHVLLTEPVEHFYQVFRNEQYAVFRIHDYGVQ</sequence>
<evidence type="ECO:0000256" key="4">
    <source>
        <dbReference type="ARBA" id="ARBA00022679"/>
    </source>
</evidence>
<dbReference type="PANTHER" id="PTHR31488">
    <property type="entry name" value="DPY-19-LIKE 1, LIKE (H. SAPIENS)"/>
    <property type="match status" value="1"/>
</dbReference>
<evidence type="ECO:0000256" key="3">
    <source>
        <dbReference type="ARBA" id="ARBA00022676"/>
    </source>
</evidence>
<dbReference type="Pfam" id="PF10034">
    <property type="entry name" value="Dpy19"/>
    <property type="match status" value="1"/>
</dbReference>
<dbReference type="EMBL" id="CAKXAJ010020097">
    <property type="protein sequence ID" value="CAH2220375.1"/>
    <property type="molecule type" value="Genomic_DNA"/>
</dbReference>
<reference evidence="8" key="1">
    <citation type="submission" date="2022-03" db="EMBL/GenBank/DDBJ databases">
        <authorList>
            <person name="Lindestad O."/>
        </authorList>
    </citation>
    <scope>NUCLEOTIDE SEQUENCE</scope>
</reference>
<organism evidence="8 9">
    <name type="scientific">Pararge aegeria aegeria</name>
    <dbReference type="NCBI Taxonomy" id="348720"/>
    <lineage>
        <taxon>Eukaryota</taxon>
        <taxon>Metazoa</taxon>
        <taxon>Ecdysozoa</taxon>
        <taxon>Arthropoda</taxon>
        <taxon>Hexapoda</taxon>
        <taxon>Insecta</taxon>
        <taxon>Pterygota</taxon>
        <taxon>Neoptera</taxon>
        <taxon>Endopterygota</taxon>
        <taxon>Lepidoptera</taxon>
        <taxon>Glossata</taxon>
        <taxon>Ditrysia</taxon>
        <taxon>Papilionoidea</taxon>
        <taxon>Nymphalidae</taxon>
        <taxon>Satyrinae</taxon>
        <taxon>Satyrini</taxon>
        <taxon>Parargina</taxon>
        <taxon>Pararge</taxon>
    </lineage>
</organism>
<gene>
    <name evidence="8" type="primary">jg20751</name>
    <name evidence="8" type="ORF">PAEG_LOCUS6581</name>
</gene>
<evidence type="ECO:0000313" key="8">
    <source>
        <dbReference type="EMBL" id="CAH2220375.1"/>
    </source>
</evidence>
<comment type="caution">
    <text evidence="8">The sequence shown here is derived from an EMBL/GenBank/DDBJ whole genome shotgun (WGS) entry which is preliminary data.</text>
</comment>
<keyword evidence="7" id="KW-0472">Membrane</keyword>
<keyword evidence="6" id="KW-1133">Transmembrane helix</keyword>
<dbReference type="Proteomes" id="UP000838756">
    <property type="component" value="Unassembled WGS sequence"/>
</dbReference>
<evidence type="ECO:0000256" key="6">
    <source>
        <dbReference type="ARBA" id="ARBA00022989"/>
    </source>
</evidence>